<evidence type="ECO:0000256" key="2">
    <source>
        <dbReference type="ARBA" id="ARBA00022801"/>
    </source>
</evidence>
<dbReference type="Proteomes" id="UP001157109">
    <property type="component" value="Unassembled WGS sequence"/>
</dbReference>
<accession>A0ABQ6HRP3</accession>
<dbReference type="RefSeq" id="WP_241441430.1">
    <property type="nucleotide sequence ID" value="NZ_BSUJ01000001.1"/>
</dbReference>
<dbReference type="PANTHER" id="PTHR43782">
    <property type="entry name" value="ARGINASE"/>
    <property type="match status" value="1"/>
</dbReference>
<evidence type="ECO:0000256" key="1">
    <source>
        <dbReference type="ARBA" id="ARBA00022723"/>
    </source>
</evidence>
<evidence type="ECO:0000256" key="4">
    <source>
        <dbReference type="PROSITE-ProRule" id="PRU00742"/>
    </source>
</evidence>
<keyword evidence="3" id="KW-0464">Manganese</keyword>
<dbReference type="PANTHER" id="PTHR43782:SF3">
    <property type="entry name" value="ARGINASE"/>
    <property type="match status" value="1"/>
</dbReference>
<dbReference type="CDD" id="cd09999">
    <property type="entry name" value="Arginase-like_1"/>
    <property type="match status" value="1"/>
</dbReference>
<dbReference type="Gene3D" id="3.40.800.10">
    <property type="entry name" value="Ureohydrolase domain"/>
    <property type="match status" value="1"/>
</dbReference>
<gene>
    <name evidence="5" type="ORF">GCM10025862_31510</name>
</gene>
<evidence type="ECO:0000313" key="6">
    <source>
        <dbReference type="Proteomes" id="UP001157109"/>
    </source>
</evidence>
<evidence type="ECO:0000313" key="5">
    <source>
        <dbReference type="EMBL" id="GMA21130.1"/>
    </source>
</evidence>
<comment type="similarity">
    <text evidence="4">Belongs to the arginase family.</text>
</comment>
<sequence length="190" mass="20354">MRREPRTLQVRTGDVLAVLWIDSHPDMGTGDSPYPGYHAMVVSALTGHGDPELLDLLPATIPADRVALVGMHDWTDPALPAIADEWGLTVIEPDALRSDSTALLDWLASTGATKVAIHFDVDTIDADEVRLGLGADLGGLTRAEARRVVADVDAAVDVVGLTIAEYIPRQVMQLQKLLAGFPLLGAHPRQ</sequence>
<keyword evidence="2" id="KW-0378">Hydrolase</keyword>
<reference evidence="6" key="1">
    <citation type="journal article" date="2019" name="Int. J. Syst. Evol. Microbiol.">
        <title>The Global Catalogue of Microorganisms (GCM) 10K type strain sequencing project: providing services to taxonomists for standard genome sequencing and annotation.</title>
        <authorList>
            <consortium name="The Broad Institute Genomics Platform"/>
            <consortium name="The Broad Institute Genome Sequencing Center for Infectious Disease"/>
            <person name="Wu L."/>
            <person name="Ma J."/>
        </authorList>
    </citation>
    <scope>NUCLEOTIDE SEQUENCE [LARGE SCALE GENOMIC DNA]</scope>
    <source>
        <strain evidence="6">NBRC 105830</strain>
    </source>
</reference>
<dbReference type="Pfam" id="PF00491">
    <property type="entry name" value="Arginase"/>
    <property type="match status" value="1"/>
</dbReference>
<comment type="caution">
    <text evidence="5">The sequence shown here is derived from an EMBL/GenBank/DDBJ whole genome shotgun (WGS) entry which is preliminary data.</text>
</comment>
<dbReference type="SUPFAM" id="SSF52768">
    <property type="entry name" value="Arginase/deacetylase"/>
    <property type="match status" value="1"/>
</dbReference>
<organism evidence="5 6">
    <name type="scientific">Arsenicicoccus piscis</name>
    <dbReference type="NCBI Taxonomy" id="673954"/>
    <lineage>
        <taxon>Bacteria</taxon>
        <taxon>Bacillati</taxon>
        <taxon>Actinomycetota</taxon>
        <taxon>Actinomycetes</taxon>
        <taxon>Micrococcales</taxon>
        <taxon>Intrasporangiaceae</taxon>
        <taxon>Arsenicicoccus</taxon>
    </lineage>
</organism>
<dbReference type="InterPro" id="IPR023696">
    <property type="entry name" value="Ureohydrolase_dom_sf"/>
</dbReference>
<dbReference type="EMBL" id="BSUJ01000001">
    <property type="protein sequence ID" value="GMA21130.1"/>
    <property type="molecule type" value="Genomic_DNA"/>
</dbReference>
<proteinExistence type="inferred from homology"/>
<dbReference type="PROSITE" id="PS51409">
    <property type="entry name" value="ARGINASE_2"/>
    <property type="match status" value="1"/>
</dbReference>
<dbReference type="InterPro" id="IPR006035">
    <property type="entry name" value="Ureohydrolase"/>
</dbReference>
<name>A0ABQ6HRP3_9MICO</name>
<protein>
    <recommendedName>
        <fullName evidence="7">Arginase</fullName>
    </recommendedName>
</protein>
<evidence type="ECO:0000256" key="3">
    <source>
        <dbReference type="ARBA" id="ARBA00023211"/>
    </source>
</evidence>
<keyword evidence="1" id="KW-0479">Metal-binding</keyword>
<keyword evidence="6" id="KW-1185">Reference proteome</keyword>
<evidence type="ECO:0008006" key="7">
    <source>
        <dbReference type="Google" id="ProtNLM"/>
    </source>
</evidence>